<evidence type="ECO:0000313" key="1">
    <source>
        <dbReference type="EMBL" id="CAF4723524.1"/>
    </source>
</evidence>
<protein>
    <submittedName>
        <fullName evidence="2">Uncharacterized protein</fullName>
    </submittedName>
</protein>
<dbReference type="AlphaFoldDB" id="A0A8S3BPW9"/>
<proteinExistence type="predicted"/>
<sequence>INPAVTESNFAALSTTSRILDNARKLIAARTVIPVKSQKTEIIRKFVNRLLILDEEDRDKIDPEKLIDELNTSDIEQIAA</sequence>
<reference evidence="2" key="1">
    <citation type="submission" date="2021-02" db="EMBL/GenBank/DDBJ databases">
        <authorList>
            <person name="Nowell W R."/>
        </authorList>
    </citation>
    <scope>NUCLEOTIDE SEQUENCE</scope>
</reference>
<dbReference type="EMBL" id="CAJOBH010123490">
    <property type="protein sequence ID" value="CAF4723524.1"/>
    <property type="molecule type" value="Genomic_DNA"/>
</dbReference>
<comment type="caution">
    <text evidence="2">The sequence shown here is derived from an EMBL/GenBank/DDBJ whole genome shotgun (WGS) entry which is preliminary data.</text>
</comment>
<feature type="non-terminal residue" evidence="2">
    <location>
        <position position="1"/>
    </location>
</feature>
<name>A0A8S3BPW9_9BILA</name>
<organism evidence="2 3">
    <name type="scientific">Rotaria magnacalcarata</name>
    <dbReference type="NCBI Taxonomy" id="392030"/>
    <lineage>
        <taxon>Eukaryota</taxon>
        <taxon>Metazoa</taxon>
        <taxon>Spiralia</taxon>
        <taxon>Gnathifera</taxon>
        <taxon>Rotifera</taxon>
        <taxon>Eurotatoria</taxon>
        <taxon>Bdelloidea</taxon>
        <taxon>Philodinida</taxon>
        <taxon>Philodinidae</taxon>
        <taxon>Rotaria</taxon>
    </lineage>
</organism>
<feature type="non-terminal residue" evidence="2">
    <location>
        <position position="80"/>
    </location>
</feature>
<dbReference type="EMBL" id="CAJOBH010147877">
    <property type="protein sequence ID" value="CAF4834532.1"/>
    <property type="molecule type" value="Genomic_DNA"/>
</dbReference>
<gene>
    <name evidence="1" type="ORF">BYL167_LOCUS44977</name>
    <name evidence="2" type="ORF">BYL167_LOCUS49580</name>
</gene>
<accession>A0A8S3BPW9</accession>
<dbReference type="Proteomes" id="UP000681967">
    <property type="component" value="Unassembled WGS sequence"/>
</dbReference>
<evidence type="ECO:0000313" key="2">
    <source>
        <dbReference type="EMBL" id="CAF4834532.1"/>
    </source>
</evidence>
<evidence type="ECO:0000313" key="3">
    <source>
        <dbReference type="Proteomes" id="UP000681967"/>
    </source>
</evidence>